<comment type="similarity">
    <text evidence="1 4">Belongs to the glycosyl hydrolase 27 family.</text>
</comment>
<evidence type="ECO:0000313" key="8">
    <source>
        <dbReference type="WBParaSite" id="SBAD_0000041501-mRNA-1"/>
    </source>
</evidence>
<dbReference type="Proteomes" id="UP000270296">
    <property type="component" value="Unassembled WGS sequence"/>
</dbReference>
<evidence type="ECO:0000256" key="1">
    <source>
        <dbReference type="ARBA" id="ARBA00009743"/>
    </source>
</evidence>
<dbReference type="PANTHER" id="PTHR11452">
    <property type="entry name" value="ALPHA-GALACTOSIDASE/ALPHA-N-ACETYLGALACTOSAMINIDASE"/>
    <property type="match status" value="1"/>
</dbReference>
<dbReference type="OrthoDB" id="5795902at2759"/>
<dbReference type="EMBL" id="UZAM01000942">
    <property type="protein sequence ID" value="VDO83120.1"/>
    <property type="molecule type" value="Genomic_DNA"/>
</dbReference>
<accession>A0A183I9V2</accession>
<dbReference type="AlphaFoldDB" id="A0A183I9V2"/>
<dbReference type="InterPro" id="IPR000111">
    <property type="entry name" value="Glyco_hydro_27/36_CS"/>
</dbReference>
<protein>
    <recommendedName>
        <fullName evidence="4">Alpha-galactosidase</fullName>
        <ecNumber evidence="4">3.2.1.-</ecNumber>
    </recommendedName>
</protein>
<dbReference type="InterPro" id="IPR017853">
    <property type="entry name" value="GH"/>
</dbReference>
<feature type="chain" id="PRO_5043139900" description="Alpha-galactosidase" evidence="5">
    <location>
        <begin position="18"/>
        <end position="104"/>
    </location>
</feature>
<comment type="subunit">
    <text evidence="4">Homodimer.</text>
</comment>
<keyword evidence="2 4" id="KW-0378">Hydrolase</keyword>
<evidence type="ECO:0000313" key="6">
    <source>
        <dbReference type="EMBL" id="VDO83120.1"/>
    </source>
</evidence>
<keyword evidence="4" id="KW-1015">Disulfide bond</keyword>
<feature type="signal peptide" evidence="5">
    <location>
        <begin position="1"/>
        <end position="17"/>
    </location>
</feature>
<dbReference type="WBParaSite" id="SBAD_0000041501-mRNA-1">
    <property type="protein sequence ID" value="SBAD_0000041501-mRNA-1"/>
    <property type="gene ID" value="SBAD_0000041501"/>
</dbReference>
<keyword evidence="5" id="KW-0732">Signal</keyword>
<gene>
    <name evidence="6" type="ORF">SBAD_LOCUS396</name>
</gene>
<evidence type="ECO:0000256" key="4">
    <source>
        <dbReference type="RuleBase" id="RU361168"/>
    </source>
</evidence>
<dbReference type="GO" id="GO:0009311">
    <property type="term" value="P:oligosaccharide metabolic process"/>
    <property type="evidence" value="ECO:0007669"/>
    <property type="project" value="TreeGrafter"/>
</dbReference>
<name>A0A183I9V2_9BILA</name>
<proteinExistence type="inferred from homology"/>
<reference evidence="6 7" key="2">
    <citation type="submission" date="2018-11" db="EMBL/GenBank/DDBJ databases">
        <authorList>
            <consortium name="Pathogen Informatics"/>
        </authorList>
    </citation>
    <scope>NUCLEOTIDE SEQUENCE [LARGE SCALE GENOMIC DNA]</scope>
</reference>
<dbReference type="InterPro" id="IPR013785">
    <property type="entry name" value="Aldolase_TIM"/>
</dbReference>
<dbReference type="PROSITE" id="PS00512">
    <property type="entry name" value="ALPHA_GALACTOSIDASE"/>
    <property type="match status" value="1"/>
</dbReference>
<dbReference type="GO" id="GO:0016139">
    <property type="term" value="P:glycoside catabolic process"/>
    <property type="evidence" value="ECO:0007669"/>
    <property type="project" value="TreeGrafter"/>
</dbReference>
<sequence length="104" mass="12162">MNLIALLVLFVVHTSRTLDNGLVRTPPMGWLSWMTFMCETDCQRHPLRCISERLYMQMADLLKSEGYAEVGYEFVNIDDCWSERKRNEDGTLEPDHDRFPSGNF</sequence>
<dbReference type="SUPFAM" id="SSF51445">
    <property type="entry name" value="(Trans)glycosidases"/>
    <property type="match status" value="1"/>
</dbReference>
<dbReference type="PRINTS" id="PR00740">
    <property type="entry name" value="GLHYDRLASE27"/>
</dbReference>
<keyword evidence="7" id="KW-1185">Reference proteome</keyword>
<organism evidence="8">
    <name type="scientific">Soboliphyme baturini</name>
    <dbReference type="NCBI Taxonomy" id="241478"/>
    <lineage>
        <taxon>Eukaryota</taxon>
        <taxon>Metazoa</taxon>
        <taxon>Ecdysozoa</taxon>
        <taxon>Nematoda</taxon>
        <taxon>Enoplea</taxon>
        <taxon>Dorylaimia</taxon>
        <taxon>Dioctophymatida</taxon>
        <taxon>Dioctophymatoidea</taxon>
        <taxon>Soboliphymatidae</taxon>
        <taxon>Soboliphyme</taxon>
    </lineage>
</organism>
<dbReference type="EC" id="3.2.1.-" evidence="4"/>
<dbReference type="Gene3D" id="3.20.20.70">
    <property type="entry name" value="Aldolase class I"/>
    <property type="match status" value="1"/>
</dbReference>
<dbReference type="GO" id="GO:0004557">
    <property type="term" value="F:alpha-galactosidase activity"/>
    <property type="evidence" value="ECO:0007669"/>
    <property type="project" value="TreeGrafter"/>
</dbReference>
<keyword evidence="3 4" id="KW-0326">Glycosidase</keyword>
<evidence type="ECO:0000256" key="5">
    <source>
        <dbReference type="SAM" id="SignalP"/>
    </source>
</evidence>
<dbReference type="GO" id="GO:0005737">
    <property type="term" value="C:cytoplasm"/>
    <property type="evidence" value="ECO:0007669"/>
    <property type="project" value="TreeGrafter"/>
</dbReference>
<evidence type="ECO:0000256" key="3">
    <source>
        <dbReference type="ARBA" id="ARBA00023295"/>
    </source>
</evidence>
<reference evidence="8" key="1">
    <citation type="submission" date="2016-06" db="UniProtKB">
        <authorList>
            <consortium name="WormBaseParasite"/>
        </authorList>
    </citation>
    <scope>IDENTIFICATION</scope>
</reference>
<dbReference type="PANTHER" id="PTHR11452:SF83">
    <property type="entry name" value="ALPHA-GALACTOSIDASE"/>
    <property type="match status" value="1"/>
</dbReference>
<evidence type="ECO:0000256" key="2">
    <source>
        <dbReference type="ARBA" id="ARBA00022801"/>
    </source>
</evidence>
<dbReference type="InterPro" id="IPR002241">
    <property type="entry name" value="Glyco_hydro_27"/>
</dbReference>
<evidence type="ECO:0000313" key="7">
    <source>
        <dbReference type="Proteomes" id="UP000270296"/>
    </source>
</evidence>
<dbReference type="Pfam" id="PF16499">
    <property type="entry name" value="Melibiase_2"/>
    <property type="match status" value="1"/>
</dbReference>